<evidence type="ECO:0000256" key="3">
    <source>
        <dbReference type="ARBA" id="ARBA00023295"/>
    </source>
</evidence>
<dbReference type="InterPro" id="IPR012334">
    <property type="entry name" value="Pectin_lyas_fold"/>
</dbReference>
<evidence type="ECO:0000313" key="7">
    <source>
        <dbReference type="Proteomes" id="UP000753961"/>
    </source>
</evidence>
<dbReference type="SUPFAM" id="SSF51126">
    <property type="entry name" value="Pectin lyase-like"/>
    <property type="match status" value="1"/>
</dbReference>
<comment type="caution">
    <text evidence="6">The sequence shown here is derived from an EMBL/GenBank/DDBJ whole genome shotgun (WGS) entry which is preliminary data.</text>
</comment>
<dbReference type="Gene3D" id="2.160.20.10">
    <property type="entry name" value="Single-stranded right-handed beta-helix, Pectin lyase-like"/>
    <property type="match status" value="1"/>
</dbReference>
<keyword evidence="7" id="KW-1185">Reference proteome</keyword>
<keyword evidence="2 4" id="KW-0378">Hydrolase</keyword>
<proteinExistence type="inferred from homology"/>
<keyword evidence="3 4" id="KW-0326">Glycosidase</keyword>
<keyword evidence="5" id="KW-0732">Signal</keyword>
<reference evidence="6" key="1">
    <citation type="submission" date="2021-06" db="EMBL/GenBank/DDBJ databases">
        <title>44 bacteria genomes isolated from Dapeng, Shenzhen.</title>
        <authorList>
            <person name="Zheng W."/>
            <person name="Yu S."/>
            <person name="Huang Y."/>
        </authorList>
    </citation>
    <scope>NUCLEOTIDE SEQUENCE</scope>
    <source>
        <strain evidence="6">DP5N28-2</strain>
    </source>
</reference>
<dbReference type="GO" id="GO:0004650">
    <property type="term" value="F:polygalacturonase activity"/>
    <property type="evidence" value="ECO:0007669"/>
    <property type="project" value="InterPro"/>
</dbReference>
<organism evidence="6 7">
    <name type="scientific">Membranihabitans marinus</name>
    <dbReference type="NCBI Taxonomy" id="1227546"/>
    <lineage>
        <taxon>Bacteria</taxon>
        <taxon>Pseudomonadati</taxon>
        <taxon>Bacteroidota</taxon>
        <taxon>Saprospiria</taxon>
        <taxon>Saprospirales</taxon>
        <taxon>Saprospiraceae</taxon>
        <taxon>Membranihabitans</taxon>
    </lineage>
</organism>
<evidence type="ECO:0000256" key="1">
    <source>
        <dbReference type="ARBA" id="ARBA00008834"/>
    </source>
</evidence>
<dbReference type="AlphaFoldDB" id="A0A953I0T8"/>
<dbReference type="RefSeq" id="WP_222580731.1">
    <property type="nucleotide sequence ID" value="NZ_JAHVHU010000012.1"/>
</dbReference>
<evidence type="ECO:0000256" key="2">
    <source>
        <dbReference type="ARBA" id="ARBA00022801"/>
    </source>
</evidence>
<dbReference type="Proteomes" id="UP000753961">
    <property type="component" value="Unassembled WGS sequence"/>
</dbReference>
<evidence type="ECO:0000313" key="6">
    <source>
        <dbReference type="EMBL" id="MBY5959192.1"/>
    </source>
</evidence>
<evidence type="ECO:0000256" key="4">
    <source>
        <dbReference type="RuleBase" id="RU361169"/>
    </source>
</evidence>
<sequence length="422" mass="46372">MKNLYWVSLLLLLNVFSCTRRIAHQVENITPNQFKGNDTERIQAAVDQATKSTGRVVIPATNGNGSGLWLLDSAILLPSNVTVILENCTLQMSDQSRDNMFRSNNVGFGIVNPSWNHHIRIIGVGDATLKGAARPRSTGDGAKKLSLTPAKDIKKSGDYHISYGTDAGKAGVKQSGDWRNIMILMAYVDGFTLKNVTIEETHAWAVSHERVWNAELSNIRINNPETSVIGGQEQVIRNRDGINLRHGCKNFRIDNISGVTGDDFVALSTLGTHADDPEGGTFNSTMVTSRRWHGPEDDTEQVYITNIVCESATRAVAIRANDEASTHHVFVDGVIFHGGYNTLLVGGRGYGRDSQPGKINNIYAMNINGDGQSLILIEEAIANCSFINGVFRGDGDQIIRYGIEESHTRNIMTQNLTRVYQE</sequence>
<feature type="signal peptide" evidence="5">
    <location>
        <begin position="1"/>
        <end position="23"/>
    </location>
</feature>
<accession>A0A953I0T8</accession>
<gene>
    <name evidence="6" type="ORF">KUV50_13650</name>
</gene>
<evidence type="ECO:0000256" key="5">
    <source>
        <dbReference type="SAM" id="SignalP"/>
    </source>
</evidence>
<dbReference type="InterPro" id="IPR000743">
    <property type="entry name" value="Glyco_hydro_28"/>
</dbReference>
<protein>
    <recommendedName>
        <fullName evidence="8">Glycosyl hydrolases family 28</fullName>
    </recommendedName>
</protein>
<feature type="chain" id="PRO_5038130204" description="Glycosyl hydrolases family 28" evidence="5">
    <location>
        <begin position="24"/>
        <end position="422"/>
    </location>
</feature>
<name>A0A953I0T8_9BACT</name>
<dbReference type="InterPro" id="IPR011050">
    <property type="entry name" value="Pectin_lyase_fold/virulence"/>
</dbReference>
<dbReference type="EMBL" id="JAHVHU010000012">
    <property type="protein sequence ID" value="MBY5959192.1"/>
    <property type="molecule type" value="Genomic_DNA"/>
</dbReference>
<dbReference type="GO" id="GO:0005975">
    <property type="term" value="P:carbohydrate metabolic process"/>
    <property type="evidence" value="ECO:0007669"/>
    <property type="project" value="InterPro"/>
</dbReference>
<dbReference type="Pfam" id="PF00295">
    <property type="entry name" value="Glyco_hydro_28"/>
    <property type="match status" value="1"/>
</dbReference>
<evidence type="ECO:0008006" key="8">
    <source>
        <dbReference type="Google" id="ProtNLM"/>
    </source>
</evidence>
<comment type="similarity">
    <text evidence="1 4">Belongs to the glycosyl hydrolase 28 family.</text>
</comment>